<accession>A0A150XKR7</accession>
<organism evidence="1 2">
    <name type="scientific">Roseivirga seohaensis</name>
    <dbReference type="NCBI Taxonomy" id="1914963"/>
    <lineage>
        <taxon>Bacteria</taxon>
        <taxon>Pseudomonadati</taxon>
        <taxon>Bacteroidota</taxon>
        <taxon>Cytophagia</taxon>
        <taxon>Cytophagales</taxon>
        <taxon>Roseivirgaceae</taxon>
        <taxon>Roseivirga</taxon>
    </lineage>
</organism>
<evidence type="ECO:0000313" key="1">
    <source>
        <dbReference type="EMBL" id="KYG79316.1"/>
    </source>
</evidence>
<dbReference type="EMBL" id="LRPB01000049">
    <property type="protein sequence ID" value="KYG79316.1"/>
    <property type="molecule type" value="Genomic_DNA"/>
</dbReference>
<comment type="caution">
    <text evidence="1">The sequence shown here is derived from an EMBL/GenBank/DDBJ whole genome shotgun (WGS) entry which is preliminary data.</text>
</comment>
<dbReference type="AlphaFoldDB" id="A0A150XKR7"/>
<protein>
    <submittedName>
        <fullName evidence="1">Uncharacterized protein</fullName>
    </submittedName>
</protein>
<dbReference type="RefSeq" id="WP_062303426.1">
    <property type="nucleotide sequence ID" value="NZ_LRPB01000049.1"/>
</dbReference>
<proteinExistence type="predicted"/>
<gene>
    <name evidence="1" type="ORF">AWW67_13145</name>
</gene>
<evidence type="ECO:0000313" key="2">
    <source>
        <dbReference type="Proteomes" id="UP000075663"/>
    </source>
</evidence>
<dbReference type="Proteomes" id="UP000075663">
    <property type="component" value="Unassembled WGS sequence"/>
</dbReference>
<reference evidence="1 2" key="1">
    <citation type="submission" date="2016-01" db="EMBL/GenBank/DDBJ databases">
        <title>Genome sequencing of Roseivirga seohaensis SW-152.</title>
        <authorList>
            <person name="Selvaratnam C."/>
            <person name="Thevarajoo S."/>
            <person name="Goh K.M."/>
            <person name="Ee R."/>
            <person name="Chan K.-G."/>
            <person name="Chong C.S."/>
        </authorList>
    </citation>
    <scope>NUCLEOTIDE SEQUENCE [LARGE SCALE GENOMIC DNA]</scope>
    <source>
        <strain evidence="1 2">SW-152</strain>
    </source>
</reference>
<sequence>METYAKLVIKNQKEWNIERVNQELQALGYPSKTFNKGLYGAFITRKKLKEDARLMNLDPESSRQLVHMNRLITPELLEQFFWNKLGTFVVKISCFDKAGKERWEIVFNYALNHTEDFDWAASENCSRENLRSCGFKIKGG</sequence>
<name>A0A150XKR7_9BACT</name>